<evidence type="ECO:0000313" key="3">
    <source>
        <dbReference type="EMBL" id="TWJ26492.1"/>
    </source>
</evidence>
<evidence type="ECO:0000259" key="2">
    <source>
        <dbReference type="Pfam" id="PF14690"/>
    </source>
</evidence>
<feature type="compositionally biased region" description="Polar residues" evidence="1">
    <location>
        <begin position="116"/>
        <end position="127"/>
    </location>
</feature>
<comment type="caution">
    <text evidence="3">The sequence shown here is derived from an EMBL/GenBank/DDBJ whole genome shotgun (WGS) entry which is preliminary data.</text>
</comment>
<protein>
    <submittedName>
        <fullName evidence="3">Transposase IS204/IS1001/IS1096/IS1165 family protein</fullName>
    </submittedName>
</protein>
<dbReference type="Pfam" id="PF14690">
    <property type="entry name" value="Zn_ribbon_ISL3"/>
    <property type="match status" value="1"/>
</dbReference>
<keyword evidence="4" id="KW-1185">Reference proteome</keyword>
<feature type="region of interest" description="Disordered" evidence="1">
    <location>
        <begin position="107"/>
        <end position="127"/>
    </location>
</feature>
<dbReference type="EMBL" id="VLLN01000005">
    <property type="protein sequence ID" value="TWJ26492.1"/>
    <property type="molecule type" value="Genomic_DNA"/>
</dbReference>
<dbReference type="RefSeq" id="WP_145019690.1">
    <property type="nucleotide sequence ID" value="NZ_VLLN01000005.1"/>
</dbReference>
<reference evidence="3 4" key="1">
    <citation type="submission" date="2019-07" db="EMBL/GenBank/DDBJ databases">
        <title>Genomic Encyclopedia of Archaeal and Bacterial Type Strains, Phase II (KMG-II): from individual species to whole genera.</title>
        <authorList>
            <person name="Goeker M."/>
        </authorList>
    </citation>
    <scope>NUCLEOTIDE SEQUENCE [LARGE SCALE GENOMIC DNA]</scope>
    <source>
        <strain evidence="3 4">ATCC BAA-1139</strain>
    </source>
</reference>
<sequence length="127" mass="13872">MDHTGIFAATLGLSQPWQIDRISFVDEIGRVDLFLTCSSGARFSCPVCGQDAQVRDIREELWHHVDFFRYAAYLHASVPLIDCPAGCGISTVSVPWSRPGSRFVLLGSKSRPSRVPGTTANDTDTTG</sequence>
<feature type="domain" description="Transposase IS204/IS1001/IS1096/IS1165 zinc-finger" evidence="2">
    <location>
        <begin position="43"/>
        <end position="87"/>
    </location>
</feature>
<dbReference type="InterPro" id="IPR029261">
    <property type="entry name" value="Transposase_Znf"/>
</dbReference>
<evidence type="ECO:0000313" key="4">
    <source>
        <dbReference type="Proteomes" id="UP000319449"/>
    </source>
</evidence>
<evidence type="ECO:0000256" key="1">
    <source>
        <dbReference type="SAM" id="MobiDB-lite"/>
    </source>
</evidence>
<dbReference type="AlphaFoldDB" id="A0A562W8G2"/>
<dbReference type="Proteomes" id="UP000319449">
    <property type="component" value="Unassembled WGS sequence"/>
</dbReference>
<dbReference type="OrthoDB" id="46712at2"/>
<name>A0A562W8G2_9BACT</name>
<organism evidence="3 4">
    <name type="scientific">Geobacter argillaceus</name>
    <dbReference type="NCBI Taxonomy" id="345631"/>
    <lineage>
        <taxon>Bacteria</taxon>
        <taxon>Pseudomonadati</taxon>
        <taxon>Thermodesulfobacteriota</taxon>
        <taxon>Desulfuromonadia</taxon>
        <taxon>Geobacterales</taxon>
        <taxon>Geobacteraceae</taxon>
        <taxon>Geobacter</taxon>
    </lineage>
</organism>
<accession>A0A562W8G2</accession>
<gene>
    <name evidence="3" type="ORF">JN12_01200</name>
</gene>
<proteinExistence type="predicted"/>